<reference evidence="4" key="1">
    <citation type="submission" date="2021-04" db="EMBL/GenBank/DDBJ databases">
        <title>Luteolibacter sp. 32A isolated from the skin of an Anderson's salamander (Ambystoma andersonii).</title>
        <authorList>
            <person name="Spergser J."/>
            <person name="Busse H.-J."/>
        </authorList>
    </citation>
    <scope>NUCLEOTIDE SEQUENCE</scope>
    <source>
        <strain evidence="4">32A</strain>
    </source>
</reference>
<dbReference type="InterPro" id="IPR011990">
    <property type="entry name" value="TPR-like_helical_dom_sf"/>
</dbReference>
<organism evidence="4 5">
    <name type="scientific">Luteolibacter ambystomatis</name>
    <dbReference type="NCBI Taxonomy" id="2824561"/>
    <lineage>
        <taxon>Bacteria</taxon>
        <taxon>Pseudomonadati</taxon>
        <taxon>Verrucomicrobiota</taxon>
        <taxon>Verrucomicrobiia</taxon>
        <taxon>Verrucomicrobiales</taxon>
        <taxon>Verrucomicrobiaceae</taxon>
        <taxon>Luteolibacter</taxon>
    </lineage>
</organism>
<evidence type="ECO:0000256" key="1">
    <source>
        <dbReference type="ARBA" id="ARBA00022729"/>
    </source>
</evidence>
<name>A0A975G6K1_9BACT</name>
<dbReference type="EMBL" id="CP073100">
    <property type="protein sequence ID" value="QUE49747.1"/>
    <property type="molecule type" value="Genomic_DNA"/>
</dbReference>
<keyword evidence="1" id="KW-0732">Signal</keyword>
<evidence type="ECO:0000313" key="5">
    <source>
        <dbReference type="Proteomes" id="UP000676169"/>
    </source>
</evidence>
<dbReference type="InterPro" id="IPR039565">
    <property type="entry name" value="BamD-like"/>
</dbReference>
<dbReference type="Pfam" id="PF13432">
    <property type="entry name" value="TPR_16"/>
    <property type="match status" value="1"/>
</dbReference>
<dbReference type="Pfam" id="PF13525">
    <property type="entry name" value="YfiO"/>
    <property type="match status" value="1"/>
</dbReference>
<keyword evidence="2" id="KW-0802">TPR repeat</keyword>
<keyword evidence="5" id="KW-1185">Reference proteome</keyword>
<evidence type="ECO:0000313" key="4">
    <source>
        <dbReference type="EMBL" id="QUE49747.1"/>
    </source>
</evidence>
<evidence type="ECO:0000259" key="3">
    <source>
        <dbReference type="Pfam" id="PF13525"/>
    </source>
</evidence>
<feature type="repeat" description="TPR" evidence="2">
    <location>
        <begin position="165"/>
        <end position="198"/>
    </location>
</feature>
<dbReference type="Proteomes" id="UP000676169">
    <property type="component" value="Chromosome"/>
</dbReference>
<sequence>MSPRSLIALAGTAALLVSCGNKNEGPPLASHAPKSNSESEGIYWQAKKADDAGDREKAIKLYDEAADRSVYAQNSAQARFRQAQLLEQKGDLVNAFKAYQQFVVGYQGSGLYTKALERQVVIADSAANGVIKTSFLGLKSGLSREKVVEMLEEVRNNAPKSAVAAHAQLSLGQLYEKQKKDKEAIEAYKKVVSDYQDRSEAAEAQFRVARVYINQAERGNQNQATINLAREALQDYLNQYPNHHRAGEARRLMADLGGRSVQRSFDVAEFYLKTKEYESAKVYYREVVKRAGGNPLGQKAKSRLAELGEH</sequence>
<dbReference type="PROSITE" id="PS51257">
    <property type="entry name" value="PROKAR_LIPOPROTEIN"/>
    <property type="match status" value="1"/>
</dbReference>
<protein>
    <submittedName>
        <fullName evidence="4">Tetratricopeptide repeat protein</fullName>
    </submittedName>
</protein>
<gene>
    <name evidence="4" type="ORF">KBB96_12790</name>
</gene>
<dbReference type="SUPFAM" id="SSF48452">
    <property type="entry name" value="TPR-like"/>
    <property type="match status" value="1"/>
</dbReference>
<dbReference type="KEGG" id="lamb:KBB96_12790"/>
<dbReference type="PROSITE" id="PS50005">
    <property type="entry name" value="TPR"/>
    <property type="match status" value="1"/>
</dbReference>
<dbReference type="SMART" id="SM00028">
    <property type="entry name" value="TPR"/>
    <property type="match status" value="3"/>
</dbReference>
<dbReference type="InterPro" id="IPR019734">
    <property type="entry name" value="TPR_rpt"/>
</dbReference>
<dbReference type="Gene3D" id="1.25.40.10">
    <property type="entry name" value="Tetratricopeptide repeat domain"/>
    <property type="match status" value="2"/>
</dbReference>
<proteinExistence type="predicted"/>
<accession>A0A975G6K1</accession>
<feature type="domain" description="Outer membrane lipoprotein BamD-like" evidence="3">
    <location>
        <begin position="146"/>
        <end position="289"/>
    </location>
</feature>
<evidence type="ECO:0000256" key="2">
    <source>
        <dbReference type="PROSITE-ProRule" id="PRU00339"/>
    </source>
</evidence>
<dbReference type="RefSeq" id="WP_211629836.1">
    <property type="nucleotide sequence ID" value="NZ_CP073100.1"/>
</dbReference>
<dbReference type="AlphaFoldDB" id="A0A975G6K1"/>